<proteinExistence type="predicted"/>
<reference evidence="8" key="1">
    <citation type="submission" date="2016-10" db="EMBL/GenBank/DDBJ databases">
        <authorList>
            <person name="Varghese N."/>
            <person name="Submissions S."/>
        </authorList>
    </citation>
    <scope>NUCLEOTIDE SEQUENCE [LARGE SCALE GENOMIC DNA]</scope>
    <source>
        <strain evidence="8">CGMCC 1.3703</strain>
    </source>
</reference>
<evidence type="ECO:0000256" key="5">
    <source>
        <dbReference type="ARBA" id="ARBA00023049"/>
    </source>
</evidence>
<dbReference type="GO" id="GO:0008235">
    <property type="term" value="F:metalloexopeptidase activity"/>
    <property type="evidence" value="ECO:0007669"/>
    <property type="project" value="TreeGrafter"/>
</dbReference>
<dbReference type="PROSITE" id="PS50249">
    <property type="entry name" value="MPN"/>
    <property type="match status" value="1"/>
</dbReference>
<evidence type="ECO:0000313" key="8">
    <source>
        <dbReference type="Proteomes" id="UP000198860"/>
    </source>
</evidence>
<keyword evidence="8" id="KW-1185">Reference proteome</keyword>
<evidence type="ECO:0000256" key="1">
    <source>
        <dbReference type="ARBA" id="ARBA00022670"/>
    </source>
</evidence>
<dbReference type="InterPro" id="IPR028090">
    <property type="entry name" value="JAB_dom_prok"/>
</dbReference>
<keyword evidence="5" id="KW-0482">Metalloprotease</keyword>
<evidence type="ECO:0000256" key="3">
    <source>
        <dbReference type="ARBA" id="ARBA00022801"/>
    </source>
</evidence>
<dbReference type="InterPro" id="IPR000555">
    <property type="entry name" value="JAMM/MPN+_dom"/>
</dbReference>
<dbReference type="PANTHER" id="PTHR34858">
    <property type="entry name" value="CYSO-CYSTEINE PEPTIDASE"/>
    <property type="match status" value="1"/>
</dbReference>
<dbReference type="GO" id="GO:0006508">
    <property type="term" value="P:proteolysis"/>
    <property type="evidence" value="ECO:0007669"/>
    <property type="project" value="UniProtKB-KW"/>
</dbReference>
<organism evidence="7 8">
    <name type="scientific">Halobacillus aidingensis</name>
    <dbReference type="NCBI Taxonomy" id="240303"/>
    <lineage>
        <taxon>Bacteria</taxon>
        <taxon>Bacillati</taxon>
        <taxon>Bacillota</taxon>
        <taxon>Bacilli</taxon>
        <taxon>Bacillales</taxon>
        <taxon>Bacillaceae</taxon>
        <taxon>Halobacillus</taxon>
    </lineage>
</organism>
<dbReference type="GO" id="GO:0000502">
    <property type="term" value="C:proteasome complex"/>
    <property type="evidence" value="ECO:0007669"/>
    <property type="project" value="UniProtKB-KW"/>
</dbReference>
<keyword evidence="2" id="KW-0479">Metal-binding</keyword>
<sequence>MKETRLLVPASIHQQMIDHCRDSLPFEGCGLLSGVGRYVRHLWPLLNEARSDKRFFVSEKYVEAAIQKAVEQKDDILAIYHSHPTTSAKPSSYDLLQHADAKVYMIIVSFKNSAPDVKGYRIINRQPNSIPVHVVEDEKPSPFDSK</sequence>
<evidence type="ECO:0000256" key="4">
    <source>
        <dbReference type="ARBA" id="ARBA00022833"/>
    </source>
</evidence>
<dbReference type="GO" id="GO:0008270">
    <property type="term" value="F:zinc ion binding"/>
    <property type="evidence" value="ECO:0007669"/>
    <property type="project" value="TreeGrafter"/>
</dbReference>
<feature type="domain" description="MPN" evidence="6">
    <location>
        <begin position="6"/>
        <end position="126"/>
    </location>
</feature>
<dbReference type="SMART" id="SM00232">
    <property type="entry name" value="JAB_MPN"/>
    <property type="match status" value="1"/>
</dbReference>
<accession>A0A1H0RMR8</accession>
<dbReference type="PANTHER" id="PTHR34858:SF1">
    <property type="entry name" value="CYSO-CYSTEINE PEPTIDASE"/>
    <property type="match status" value="1"/>
</dbReference>
<evidence type="ECO:0000256" key="2">
    <source>
        <dbReference type="ARBA" id="ARBA00022723"/>
    </source>
</evidence>
<dbReference type="OrthoDB" id="9802958at2"/>
<protein>
    <submittedName>
        <fullName evidence="7">Proteasome lid subunit RPN8/RPN11, contains Jab1/MPN metalloenzyme (JAMM) motif</fullName>
    </submittedName>
</protein>
<evidence type="ECO:0000313" key="7">
    <source>
        <dbReference type="EMBL" id="SDP30286.1"/>
    </source>
</evidence>
<gene>
    <name evidence="7" type="ORF">SAMN05421677_11595</name>
</gene>
<dbReference type="RefSeq" id="WP_089653500.1">
    <property type="nucleotide sequence ID" value="NZ_FNIZ01000015.1"/>
</dbReference>
<keyword evidence="4" id="KW-0862">Zinc</keyword>
<evidence type="ECO:0000259" key="6">
    <source>
        <dbReference type="PROSITE" id="PS50249"/>
    </source>
</evidence>
<dbReference type="STRING" id="240303.SAMN05421677_11595"/>
<dbReference type="InterPro" id="IPR051929">
    <property type="entry name" value="VirAsm_ModProt"/>
</dbReference>
<dbReference type="EMBL" id="FNIZ01000015">
    <property type="protein sequence ID" value="SDP30286.1"/>
    <property type="molecule type" value="Genomic_DNA"/>
</dbReference>
<name>A0A1H0RMR8_HALAD</name>
<dbReference type="Pfam" id="PF14464">
    <property type="entry name" value="Prok-JAB"/>
    <property type="match status" value="1"/>
</dbReference>
<keyword evidence="1" id="KW-0645">Protease</keyword>
<dbReference type="SUPFAM" id="SSF102712">
    <property type="entry name" value="JAB1/MPN domain"/>
    <property type="match status" value="1"/>
</dbReference>
<keyword evidence="3" id="KW-0378">Hydrolase</keyword>
<dbReference type="AlphaFoldDB" id="A0A1H0RMR8"/>
<dbReference type="InterPro" id="IPR037518">
    <property type="entry name" value="MPN"/>
</dbReference>
<dbReference type="CDD" id="cd08070">
    <property type="entry name" value="MPN_like"/>
    <property type="match status" value="1"/>
</dbReference>
<keyword evidence="7" id="KW-0647">Proteasome</keyword>
<dbReference type="Proteomes" id="UP000198860">
    <property type="component" value="Unassembled WGS sequence"/>
</dbReference>
<dbReference type="Gene3D" id="3.40.140.10">
    <property type="entry name" value="Cytidine Deaminase, domain 2"/>
    <property type="match status" value="1"/>
</dbReference>